<comment type="caution">
    <text evidence="2">The sequence shown here is derived from an EMBL/GenBank/DDBJ whole genome shotgun (WGS) entry which is preliminary data.</text>
</comment>
<feature type="signal peptide" evidence="1">
    <location>
        <begin position="1"/>
        <end position="23"/>
    </location>
</feature>
<dbReference type="RefSeq" id="WP_311673548.1">
    <property type="nucleotide sequence ID" value="NZ_JAVREQ010000010.1"/>
</dbReference>
<organism evidence="2 3">
    <name type="scientific">Streptomyces hazeniae</name>
    <dbReference type="NCBI Taxonomy" id="3075538"/>
    <lineage>
        <taxon>Bacteria</taxon>
        <taxon>Bacillati</taxon>
        <taxon>Actinomycetota</taxon>
        <taxon>Actinomycetes</taxon>
        <taxon>Kitasatosporales</taxon>
        <taxon>Streptomycetaceae</taxon>
        <taxon>Streptomyces</taxon>
    </lineage>
</organism>
<sequence>MRLLALARAVAVTVLAASSVLVAAPASPAAGPDTQGAPEKAARPLAADPINVYPPIQGPSIWDRFGQTPPSSHHRVFSNWGYLNDWSVDIYQNPGATVVSPFGSKTASGSPVSVRVVTVTPGCATGNLADGGWRIGLEARNDATGAVVGRADVMHVDRKPDAIAVGATVGPWTKLGETGRFRYSSCYQVNGDTGAHIHLEVINKTRYSCYIPRAAGTGLGDETAVGRVGTENSGPQQAC</sequence>
<evidence type="ECO:0000313" key="3">
    <source>
        <dbReference type="Proteomes" id="UP001183414"/>
    </source>
</evidence>
<gene>
    <name evidence="2" type="ORF">RM572_13400</name>
</gene>
<keyword evidence="3" id="KW-1185">Reference proteome</keyword>
<dbReference type="EMBL" id="JAVREQ010000010">
    <property type="protein sequence ID" value="MDT0379759.1"/>
    <property type="molecule type" value="Genomic_DNA"/>
</dbReference>
<dbReference type="Proteomes" id="UP001183414">
    <property type="component" value="Unassembled WGS sequence"/>
</dbReference>
<accession>A0ABU2NSM8</accession>
<keyword evidence="1" id="KW-0732">Signal</keyword>
<feature type="chain" id="PRO_5046707349" evidence="1">
    <location>
        <begin position="24"/>
        <end position="239"/>
    </location>
</feature>
<name>A0ABU2NSM8_9ACTN</name>
<reference evidence="3" key="1">
    <citation type="submission" date="2023-07" db="EMBL/GenBank/DDBJ databases">
        <title>30 novel species of actinomycetes from the DSMZ collection.</title>
        <authorList>
            <person name="Nouioui I."/>
        </authorList>
    </citation>
    <scope>NUCLEOTIDE SEQUENCE [LARGE SCALE GENOMIC DNA]</scope>
    <source>
        <strain evidence="3">DSM 42041</strain>
    </source>
</reference>
<evidence type="ECO:0000313" key="2">
    <source>
        <dbReference type="EMBL" id="MDT0379759.1"/>
    </source>
</evidence>
<protein>
    <submittedName>
        <fullName evidence="2">Uncharacterized protein</fullName>
    </submittedName>
</protein>
<evidence type="ECO:0000256" key="1">
    <source>
        <dbReference type="SAM" id="SignalP"/>
    </source>
</evidence>
<proteinExistence type="predicted"/>